<dbReference type="RefSeq" id="XP_007392007.1">
    <property type="nucleotide sequence ID" value="XM_007391945.1"/>
</dbReference>
<dbReference type="EMBL" id="JH930469">
    <property type="protein sequence ID" value="EKM59446.1"/>
    <property type="molecule type" value="Genomic_DNA"/>
</dbReference>
<dbReference type="GeneID" id="18910017"/>
<feature type="compositionally biased region" description="Polar residues" evidence="1">
    <location>
        <begin position="115"/>
        <end position="126"/>
    </location>
</feature>
<feature type="compositionally biased region" description="Low complexity" evidence="1">
    <location>
        <begin position="201"/>
        <end position="211"/>
    </location>
</feature>
<dbReference type="STRING" id="650164.K5V9E6"/>
<feature type="region of interest" description="Disordered" evidence="1">
    <location>
        <begin position="372"/>
        <end position="651"/>
    </location>
</feature>
<protein>
    <submittedName>
        <fullName evidence="2">Uncharacterized protein</fullName>
    </submittedName>
</protein>
<feature type="compositionally biased region" description="Polar residues" evidence="1">
    <location>
        <begin position="510"/>
        <end position="527"/>
    </location>
</feature>
<feature type="compositionally biased region" description="Low complexity" evidence="1">
    <location>
        <begin position="173"/>
        <end position="183"/>
    </location>
</feature>
<keyword evidence="3" id="KW-1185">Reference proteome</keyword>
<sequence length="717" mass="77627">MRKPKASGSKIKGQMPLAYYLNPPSTTKVPADRKRDKQPPTTSSQDDFLVEDNKNKIKENVSPVTSPHNTPKRRRLQLQALGSETNVFGDVETPAQDESSKARADADKEGEVIQLSDSSTLSSTNVHVGLPTPVTALKPRTGAMQRSTPTPAQKPSHQPSVSTHTPHMRTRPPDTLQQPTPDTAVRAVRMSIASSPPARVSSDSPPTSRISSARRMPTAGPFEIVASSQGSQDLELNPFIDGTGSEPTMGGLFKLPSLPARLQHSSSLSLDTSGAPSSPTRYSKLHGISASAVGRTPSKSERDMIVPSSQGDEDELEFWSPGKNSHTSESRASSDFVPPSIPAEEELSLSSSFNPIDYVLLCSPITRLSKSARPSLVYDSSESAHNPASPVLPQSTLPEPFAHSPHTPKRKTVTKHPFTGGVLPFGTSDRTPAADSGHGASVSPEKDIRVGSQTMPKSPLDESQTQPESPLLERIAPRTPRSHASSITVPESPRSPFKTLSKLHLFEADGSQTQPESPCSCLATPSRQALRDHRSGQEDAFSSQTAPESPQSPIVKTREHEMCRTEESAQSSQTVPESPQWRVPTPNATPSQKTRGYLPDDENPFAPIPSSLPFAEYPESEFKAETSTQAGLACSDAYDDGSQTQPDAWPVTPRNKRLMQRLQFIRQKYGAEAAERGWDMLSDTPLSIPSDFDEDEAMSEVGSELPSPVRDFFAMDM</sequence>
<evidence type="ECO:0000313" key="2">
    <source>
        <dbReference type="EMBL" id="EKM59446.1"/>
    </source>
</evidence>
<dbReference type="Proteomes" id="UP000008370">
    <property type="component" value="Unassembled WGS sequence"/>
</dbReference>
<dbReference type="HOGENOM" id="CLU_385471_0_0_1"/>
<feature type="compositionally biased region" description="Polar residues" evidence="1">
    <location>
        <begin position="451"/>
        <end position="468"/>
    </location>
</feature>
<dbReference type="OrthoDB" id="2804779at2759"/>
<feature type="compositionally biased region" description="Polar residues" evidence="1">
    <location>
        <begin position="144"/>
        <end position="165"/>
    </location>
</feature>
<accession>K5V9E6</accession>
<proteinExistence type="predicted"/>
<gene>
    <name evidence="2" type="ORF">PHACADRAFT_181451</name>
</gene>
<evidence type="ECO:0000256" key="1">
    <source>
        <dbReference type="SAM" id="MobiDB-lite"/>
    </source>
</evidence>
<dbReference type="AlphaFoldDB" id="K5V9E6"/>
<organism evidence="2 3">
    <name type="scientific">Phanerochaete carnosa (strain HHB-10118-sp)</name>
    <name type="common">White-rot fungus</name>
    <name type="synonym">Peniophora carnosa</name>
    <dbReference type="NCBI Taxonomy" id="650164"/>
    <lineage>
        <taxon>Eukaryota</taxon>
        <taxon>Fungi</taxon>
        <taxon>Dikarya</taxon>
        <taxon>Basidiomycota</taxon>
        <taxon>Agaricomycotina</taxon>
        <taxon>Agaricomycetes</taxon>
        <taxon>Polyporales</taxon>
        <taxon>Phanerochaetaceae</taxon>
        <taxon>Phanerochaete</taxon>
    </lineage>
</organism>
<feature type="compositionally biased region" description="Basic and acidic residues" evidence="1">
    <location>
        <begin position="556"/>
        <end position="567"/>
    </location>
</feature>
<dbReference type="InParanoid" id="K5V9E6"/>
<evidence type="ECO:0000313" key="3">
    <source>
        <dbReference type="Proteomes" id="UP000008370"/>
    </source>
</evidence>
<feature type="region of interest" description="Disordered" evidence="1">
    <location>
        <begin position="1"/>
        <end position="340"/>
    </location>
</feature>
<reference evidence="2 3" key="1">
    <citation type="journal article" date="2012" name="BMC Genomics">
        <title>Comparative genomics of the white-rot fungi, Phanerochaete carnosa and P. chrysosporium, to elucidate the genetic basis of the distinct wood types they colonize.</title>
        <authorList>
            <person name="Suzuki H."/>
            <person name="MacDonald J."/>
            <person name="Syed K."/>
            <person name="Salamov A."/>
            <person name="Hori C."/>
            <person name="Aerts A."/>
            <person name="Henrissat B."/>
            <person name="Wiebenga A."/>
            <person name="vanKuyk P.A."/>
            <person name="Barry K."/>
            <person name="Lindquist E."/>
            <person name="LaButti K."/>
            <person name="Lapidus A."/>
            <person name="Lucas S."/>
            <person name="Coutinho P."/>
            <person name="Gong Y."/>
            <person name="Samejima M."/>
            <person name="Mahadevan R."/>
            <person name="Abou-Zaid M."/>
            <person name="de Vries R.P."/>
            <person name="Igarashi K."/>
            <person name="Yadav J.S."/>
            <person name="Grigoriev I.V."/>
            <person name="Master E.R."/>
        </authorList>
    </citation>
    <scope>NUCLEOTIDE SEQUENCE [LARGE SCALE GENOMIC DNA]</scope>
    <source>
        <strain evidence="2 3">HHB-10118-sp</strain>
    </source>
</reference>
<name>K5V9E6_PHACS</name>
<feature type="compositionally biased region" description="Polar residues" evidence="1">
    <location>
        <begin position="263"/>
        <end position="281"/>
    </location>
</feature>
<feature type="compositionally biased region" description="Basic and acidic residues" evidence="1">
    <location>
        <begin position="98"/>
        <end position="111"/>
    </location>
</feature>
<feature type="compositionally biased region" description="Polar residues" evidence="1">
    <location>
        <begin position="568"/>
        <end position="577"/>
    </location>
</feature>
<feature type="compositionally biased region" description="Polar residues" evidence="1">
    <location>
        <begin position="322"/>
        <end position="333"/>
    </location>
</feature>
<feature type="compositionally biased region" description="Polar residues" evidence="1">
    <location>
        <begin position="378"/>
        <end position="397"/>
    </location>
</feature>
<dbReference type="KEGG" id="pco:PHACADRAFT_181451"/>
<feature type="compositionally biased region" description="Polar residues" evidence="1">
    <location>
        <begin position="540"/>
        <end position="554"/>
    </location>
</feature>